<dbReference type="eggNOG" id="ENOG502RAU2">
    <property type="taxonomic scope" value="Eukaryota"/>
</dbReference>
<feature type="region of interest" description="Disordered" evidence="1">
    <location>
        <begin position="157"/>
        <end position="207"/>
    </location>
</feature>
<organism evidence="2 3">
    <name type="scientific">Thermothielavioides terrestris (strain ATCC 38088 / NRRL 8126)</name>
    <name type="common">Thielavia terrestris</name>
    <dbReference type="NCBI Taxonomy" id="578455"/>
    <lineage>
        <taxon>Eukaryota</taxon>
        <taxon>Fungi</taxon>
        <taxon>Dikarya</taxon>
        <taxon>Ascomycota</taxon>
        <taxon>Pezizomycotina</taxon>
        <taxon>Sordariomycetes</taxon>
        <taxon>Sordariomycetidae</taxon>
        <taxon>Sordariales</taxon>
        <taxon>Chaetomiaceae</taxon>
        <taxon>Thermothielavioides</taxon>
        <taxon>Thermothielavioides terrestris</taxon>
    </lineage>
</organism>
<feature type="region of interest" description="Disordered" evidence="1">
    <location>
        <begin position="1"/>
        <end position="66"/>
    </location>
</feature>
<dbReference type="AlphaFoldDB" id="G2QT83"/>
<evidence type="ECO:0000256" key="1">
    <source>
        <dbReference type="SAM" id="MobiDB-lite"/>
    </source>
</evidence>
<protein>
    <submittedName>
        <fullName evidence="2">Uncharacterized protein</fullName>
    </submittedName>
</protein>
<dbReference type="KEGG" id="ttt:THITE_2085908"/>
<feature type="compositionally biased region" description="Basic and acidic residues" evidence="1">
    <location>
        <begin position="164"/>
        <end position="175"/>
    </location>
</feature>
<name>G2QT83_THETT</name>
<dbReference type="HOGENOM" id="CLU_1094920_0_0_1"/>
<reference evidence="2 3" key="1">
    <citation type="journal article" date="2011" name="Nat. Biotechnol.">
        <title>Comparative genomic analysis of the thermophilic biomass-degrading fungi Myceliophthora thermophila and Thielavia terrestris.</title>
        <authorList>
            <person name="Berka R.M."/>
            <person name="Grigoriev I.V."/>
            <person name="Otillar R."/>
            <person name="Salamov A."/>
            <person name="Grimwood J."/>
            <person name="Reid I."/>
            <person name="Ishmael N."/>
            <person name="John T."/>
            <person name="Darmond C."/>
            <person name="Moisan M.-C."/>
            <person name="Henrissat B."/>
            <person name="Coutinho P.M."/>
            <person name="Lombard V."/>
            <person name="Natvig D.O."/>
            <person name="Lindquist E."/>
            <person name="Schmutz J."/>
            <person name="Lucas S."/>
            <person name="Harris P."/>
            <person name="Powlowski J."/>
            <person name="Bellemare A."/>
            <person name="Taylor D."/>
            <person name="Butler G."/>
            <person name="de Vries R.P."/>
            <person name="Allijn I.E."/>
            <person name="van den Brink J."/>
            <person name="Ushinsky S."/>
            <person name="Storms R."/>
            <person name="Powell A.J."/>
            <person name="Paulsen I.T."/>
            <person name="Elbourne L.D.H."/>
            <person name="Baker S.E."/>
            <person name="Magnuson J."/>
            <person name="LaBoissiere S."/>
            <person name="Clutterbuck A.J."/>
            <person name="Martinez D."/>
            <person name="Wogulis M."/>
            <person name="de Leon A.L."/>
            <person name="Rey M.W."/>
            <person name="Tsang A."/>
        </authorList>
    </citation>
    <scope>NUCLEOTIDE SEQUENCE [LARGE SCALE GENOMIC DNA]</scope>
    <source>
        <strain evidence="3">ATCC 38088 / NRRL 8126</strain>
    </source>
</reference>
<accession>G2QT83</accession>
<keyword evidence="3" id="KW-1185">Reference proteome</keyword>
<dbReference type="Proteomes" id="UP000008181">
    <property type="component" value="Chromosome 1"/>
</dbReference>
<dbReference type="EMBL" id="CP003009">
    <property type="protein sequence ID" value="AEO64409.1"/>
    <property type="molecule type" value="Genomic_DNA"/>
</dbReference>
<dbReference type="RefSeq" id="XP_003650745.1">
    <property type="nucleotide sequence ID" value="XM_003650697.1"/>
</dbReference>
<sequence length="254" mass="28669">MTKTSKARPRYEEDLARRPMRAKRQHRTEQAQDDLSAPCDGCWQGTRRRRTQPRRQHRGSGRRRRQLQLQGGLLFADLVQEGGDLARSEVGLPSDRWRDGEGSLSLLAGRNGRKKKRVRWGEGLRWEEGERDAGFSLRSIVRWEPAYVVKVVDESRGKGGRSRRGTERVEVRMEVRTPQQAEEAAAESSAALAEAASESDSGDEYDVLVDFSGNEADGWVPVMVAEEDEGEDWMSLTGSWVLMRGRGEAKKNAD</sequence>
<evidence type="ECO:0000313" key="2">
    <source>
        <dbReference type="EMBL" id="AEO64409.1"/>
    </source>
</evidence>
<feature type="compositionally biased region" description="Low complexity" evidence="1">
    <location>
        <begin position="181"/>
        <end position="199"/>
    </location>
</feature>
<gene>
    <name evidence="2" type="ORF">THITE_2085908</name>
</gene>
<feature type="compositionally biased region" description="Basic residues" evidence="1">
    <location>
        <begin position="46"/>
        <end position="66"/>
    </location>
</feature>
<proteinExistence type="predicted"/>
<dbReference type="OrthoDB" id="4582360at2759"/>
<evidence type="ECO:0000313" key="3">
    <source>
        <dbReference type="Proteomes" id="UP000008181"/>
    </source>
</evidence>
<dbReference type="GeneID" id="11523612"/>